<evidence type="ECO:0000313" key="2">
    <source>
        <dbReference type="Proteomes" id="UP000029981"/>
    </source>
</evidence>
<dbReference type="Gramene" id="KGN59908">
    <property type="protein sequence ID" value="KGN59908"/>
    <property type="gene ID" value="Csa_3G852570"/>
</dbReference>
<reference evidence="1 2" key="3">
    <citation type="journal article" date="2010" name="BMC Genomics">
        <title>Transcriptome sequencing and comparative analysis of cucumber flowers with different sex types.</title>
        <authorList>
            <person name="Guo S."/>
            <person name="Zheng Y."/>
            <person name="Joung J.G."/>
            <person name="Liu S."/>
            <person name="Zhang Z."/>
            <person name="Crasta O.R."/>
            <person name="Sobral B.W."/>
            <person name="Xu Y."/>
            <person name="Huang S."/>
            <person name="Fei Z."/>
        </authorList>
    </citation>
    <scope>NUCLEOTIDE SEQUENCE [LARGE SCALE GENOMIC DNA]</scope>
    <source>
        <strain evidence="2">cv. 9930</strain>
    </source>
</reference>
<reference evidence="1 2" key="2">
    <citation type="journal article" date="2009" name="PLoS ONE">
        <title>An integrated genetic and cytogenetic map of the cucumber genome.</title>
        <authorList>
            <person name="Ren Y."/>
            <person name="Zhang Z."/>
            <person name="Liu J."/>
            <person name="Staub J.E."/>
            <person name="Han Y."/>
            <person name="Cheng Z."/>
            <person name="Li X."/>
            <person name="Lu J."/>
            <person name="Miao H."/>
            <person name="Kang H."/>
            <person name="Xie B."/>
            <person name="Gu X."/>
            <person name="Wang X."/>
            <person name="Du Y."/>
            <person name="Jin W."/>
            <person name="Huang S."/>
        </authorList>
    </citation>
    <scope>NUCLEOTIDE SEQUENCE [LARGE SCALE GENOMIC DNA]</scope>
    <source>
        <strain evidence="2">cv. 9930</strain>
    </source>
</reference>
<keyword evidence="2" id="KW-1185">Reference proteome</keyword>
<gene>
    <name evidence="1" type="ORF">Csa_3G852570</name>
</gene>
<reference evidence="1 2" key="4">
    <citation type="journal article" date="2011" name="BMC Genomics">
        <title>RNA-Seq improves annotation of protein-coding genes in the cucumber genome.</title>
        <authorList>
            <person name="Li Z."/>
            <person name="Zhang Z."/>
            <person name="Yan P."/>
            <person name="Huang S."/>
            <person name="Fei Z."/>
            <person name="Lin K."/>
        </authorList>
    </citation>
    <scope>NUCLEOTIDE SEQUENCE [LARGE SCALE GENOMIC DNA]</scope>
    <source>
        <strain evidence="2">cv. 9930</strain>
    </source>
</reference>
<dbReference type="EMBL" id="CM002924">
    <property type="protein sequence ID" value="KGN59908.1"/>
    <property type="molecule type" value="Genomic_DNA"/>
</dbReference>
<evidence type="ECO:0000313" key="1">
    <source>
        <dbReference type="EMBL" id="KGN59908.1"/>
    </source>
</evidence>
<dbReference type="AlphaFoldDB" id="A0A0A0LDP7"/>
<name>A0A0A0LDP7_CUCSA</name>
<proteinExistence type="predicted"/>
<protein>
    <submittedName>
        <fullName evidence="1">Uncharacterized protein</fullName>
    </submittedName>
</protein>
<accession>A0A0A0LDP7</accession>
<dbReference type="Proteomes" id="UP000029981">
    <property type="component" value="Chromosome 3"/>
</dbReference>
<reference evidence="1 2" key="1">
    <citation type="journal article" date="2009" name="Nat. Genet.">
        <title>The genome of the cucumber, Cucumis sativus L.</title>
        <authorList>
            <person name="Huang S."/>
            <person name="Li R."/>
            <person name="Zhang Z."/>
            <person name="Li L."/>
            <person name="Gu X."/>
            <person name="Fan W."/>
            <person name="Lucas W.J."/>
            <person name="Wang X."/>
            <person name="Xie B."/>
            <person name="Ni P."/>
            <person name="Ren Y."/>
            <person name="Zhu H."/>
            <person name="Li J."/>
            <person name="Lin K."/>
            <person name="Jin W."/>
            <person name="Fei Z."/>
            <person name="Li G."/>
            <person name="Staub J."/>
            <person name="Kilian A."/>
            <person name="van der Vossen E.A."/>
            <person name="Wu Y."/>
            <person name="Guo J."/>
            <person name="He J."/>
            <person name="Jia Z."/>
            <person name="Ren Y."/>
            <person name="Tian G."/>
            <person name="Lu Y."/>
            <person name="Ruan J."/>
            <person name="Qian W."/>
            <person name="Wang M."/>
            <person name="Huang Q."/>
            <person name="Li B."/>
            <person name="Xuan Z."/>
            <person name="Cao J."/>
            <person name="Asan"/>
            <person name="Wu Z."/>
            <person name="Zhang J."/>
            <person name="Cai Q."/>
            <person name="Bai Y."/>
            <person name="Zhao B."/>
            <person name="Han Y."/>
            <person name="Li Y."/>
            <person name="Li X."/>
            <person name="Wang S."/>
            <person name="Shi Q."/>
            <person name="Liu S."/>
            <person name="Cho W.K."/>
            <person name="Kim J.Y."/>
            <person name="Xu Y."/>
            <person name="Heller-Uszynska K."/>
            <person name="Miao H."/>
            <person name="Cheng Z."/>
            <person name="Zhang S."/>
            <person name="Wu J."/>
            <person name="Yang Y."/>
            <person name="Kang H."/>
            <person name="Li M."/>
            <person name="Liang H."/>
            <person name="Ren X."/>
            <person name="Shi Z."/>
            <person name="Wen M."/>
            <person name="Jian M."/>
            <person name="Yang H."/>
            <person name="Zhang G."/>
            <person name="Yang Z."/>
            <person name="Chen R."/>
            <person name="Liu S."/>
            <person name="Li J."/>
            <person name="Ma L."/>
            <person name="Liu H."/>
            <person name="Zhou Y."/>
            <person name="Zhao J."/>
            <person name="Fang X."/>
            <person name="Li G."/>
            <person name="Fang L."/>
            <person name="Li Y."/>
            <person name="Liu D."/>
            <person name="Zheng H."/>
            <person name="Zhang Y."/>
            <person name="Qin N."/>
            <person name="Li Z."/>
            <person name="Yang G."/>
            <person name="Yang S."/>
            <person name="Bolund L."/>
            <person name="Kristiansen K."/>
            <person name="Zheng H."/>
            <person name="Li S."/>
            <person name="Zhang X."/>
            <person name="Yang H."/>
            <person name="Wang J."/>
            <person name="Sun R."/>
            <person name="Zhang B."/>
            <person name="Jiang S."/>
            <person name="Wang J."/>
            <person name="Du Y."/>
            <person name="Li S."/>
        </authorList>
    </citation>
    <scope>NUCLEOTIDE SEQUENCE [LARGE SCALE GENOMIC DNA]</scope>
    <source>
        <strain evidence="2">cv. 9930</strain>
    </source>
</reference>
<organism evidence="1 2">
    <name type="scientific">Cucumis sativus</name>
    <name type="common">Cucumber</name>
    <dbReference type="NCBI Taxonomy" id="3659"/>
    <lineage>
        <taxon>Eukaryota</taxon>
        <taxon>Viridiplantae</taxon>
        <taxon>Streptophyta</taxon>
        <taxon>Embryophyta</taxon>
        <taxon>Tracheophyta</taxon>
        <taxon>Spermatophyta</taxon>
        <taxon>Magnoliopsida</taxon>
        <taxon>eudicotyledons</taxon>
        <taxon>Gunneridae</taxon>
        <taxon>Pentapetalae</taxon>
        <taxon>rosids</taxon>
        <taxon>fabids</taxon>
        <taxon>Cucurbitales</taxon>
        <taxon>Cucurbitaceae</taxon>
        <taxon>Benincaseae</taxon>
        <taxon>Cucumis</taxon>
    </lineage>
</organism>
<sequence length="73" mass="8630">MFRNVRYSPIFVPLFEEESHVNLKIFVVFMLFHLIRHSLGNDMEVKQERAVRLLLETILPECEFTVIHCIAAV</sequence>